<dbReference type="EMBL" id="JBHSFE010000019">
    <property type="protein sequence ID" value="MFC4610977.1"/>
    <property type="molecule type" value="Genomic_DNA"/>
</dbReference>
<gene>
    <name evidence="2" type="ORF">ACFO9E_24760</name>
</gene>
<dbReference type="Proteomes" id="UP001595993">
    <property type="component" value="Unassembled WGS sequence"/>
</dbReference>
<name>A0ABV9GA73_9ACTN</name>
<reference evidence="3" key="1">
    <citation type="journal article" date="2019" name="Int. J. Syst. Evol. Microbiol.">
        <title>The Global Catalogue of Microorganisms (GCM) 10K type strain sequencing project: providing services to taxonomists for standard genome sequencing and annotation.</title>
        <authorList>
            <consortium name="The Broad Institute Genomics Platform"/>
            <consortium name="The Broad Institute Genome Sequencing Center for Infectious Disease"/>
            <person name="Wu L."/>
            <person name="Ma J."/>
        </authorList>
    </citation>
    <scope>NUCLEOTIDE SEQUENCE [LARGE SCALE GENOMIC DNA]</scope>
    <source>
        <strain evidence="3">CGMCC 4.7139</strain>
    </source>
</reference>
<dbReference type="SUPFAM" id="SSF51735">
    <property type="entry name" value="NAD(P)-binding Rossmann-fold domains"/>
    <property type="match status" value="1"/>
</dbReference>
<accession>A0ABV9GA73</accession>
<protein>
    <submittedName>
        <fullName evidence="2">SDR family oxidoreductase</fullName>
    </submittedName>
</protein>
<evidence type="ECO:0000313" key="2">
    <source>
        <dbReference type="EMBL" id="MFC4610977.1"/>
    </source>
</evidence>
<dbReference type="InterPro" id="IPR016040">
    <property type="entry name" value="NAD(P)-bd_dom"/>
</dbReference>
<comment type="caution">
    <text evidence="2">The sequence shown here is derived from an EMBL/GenBank/DDBJ whole genome shotgun (WGS) entry which is preliminary data.</text>
</comment>
<dbReference type="Gene3D" id="3.40.50.720">
    <property type="entry name" value="NAD(P)-binding Rossmann-like Domain"/>
    <property type="match status" value="1"/>
</dbReference>
<dbReference type="RefSeq" id="WP_215098333.1">
    <property type="nucleotide sequence ID" value="NZ_JBHSFE010000019.1"/>
</dbReference>
<proteinExistence type="predicted"/>
<dbReference type="PANTHER" id="PTHR43162">
    <property type="match status" value="1"/>
</dbReference>
<dbReference type="PANTHER" id="PTHR43162:SF1">
    <property type="entry name" value="PRESTALK A DIFFERENTIATION PROTEIN A"/>
    <property type="match status" value="1"/>
</dbReference>
<organism evidence="2 3">
    <name type="scientific">Streptomyces maoxianensis</name>
    <dbReference type="NCBI Taxonomy" id="1459942"/>
    <lineage>
        <taxon>Bacteria</taxon>
        <taxon>Bacillati</taxon>
        <taxon>Actinomycetota</taxon>
        <taxon>Actinomycetes</taxon>
        <taxon>Kitasatosporales</taxon>
        <taxon>Streptomycetaceae</taxon>
        <taxon>Streptomyces</taxon>
    </lineage>
</organism>
<dbReference type="Pfam" id="PF13460">
    <property type="entry name" value="NAD_binding_10"/>
    <property type="match status" value="1"/>
</dbReference>
<evidence type="ECO:0000259" key="1">
    <source>
        <dbReference type="Pfam" id="PF13460"/>
    </source>
</evidence>
<sequence length="248" mass="26385">MTSILVTGGTGTLGSLVSDRLRERGHEVRVLSRHAKPYAVDLRDGAGLDAAVEGVDAIVHCATAPRGGDDRAAAHLLAAARRASVPHLVYISIVGVDRVPLGYYGVKRTVERMIEEAGESGPGWTVLRTTQFHDLVLRLLAATARLPVLPLPSGVSVQPIDTAEVADRLAELAIGPPAGRVDDMGGPQVRPLADLARAYLHATGRRRPIVPVRLAGKAYAGFRRGAHLTPERAVGKVTFEEFLAQRLG</sequence>
<keyword evidence="3" id="KW-1185">Reference proteome</keyword>
<feature type="domain" description="NAD(P)-binding" evidence="1">
    <location>
        <begin position="8"/>
        <end position="134"/>
    </location>
</feature>
<evidence type="ECO:0000313" key="3">
    <source>
        <dbReference type="Proteomes" id="UP001595993"/>
    </source>
</evidence>
<dbReference type="InterPro" id="IPR036291">
    <property type="entry name" value="NAD(P)-bd_dom_sf"/>
</dbReference>
<dbReference type="InterPro" id="IPR051604">
    <property type="entry name" value="Ergot_Alk_Oxidoreductase"/>
</dbReference>